<gene>
    <name evidence="2" type="ORF">SAMN04244559_00952</name>
</gene>
<accession>A0A1H6H9B3</accession>
<keyword evidence="3" id="KW-1185">Reference proteome</keyword>
<evidence type="ECO:0000259" key="1">
    <source>
        <dbReference type="Pfam" id="PF01636"/>
    </source>
</evidence>
<organism evidence="2 3">
    <name type="scientific">Magnetospirillum fulvum</name>
    <name type="common">Rhodospirillum fulvum</name>
    <dbReference type="NCBI Taxonomy" id="1082"/>
    <lineage>
        <taxon>Bacteria</taxon>
        <taxon>Pseudomonadati</taxon>
        <taxon>Pseudomonadota</taxon>
        <taxon>Alphaproteobacteria</taxon>
        <taxon>Rhodospirillales</taxon>
        <taxon>Rhodospirillaceae</taxon>
        <taxon>Magnetospirillum</taxon>
    </lineage>
</organism>
<dbReference type="PANTHER" id="PTHR47829:SF1">
    <property type="entry name" value="HAD FAMILY PHOSPHATASE"/>
    <property type="match status" value="1"/>
</dbReference>
<dbReference type="InterPro" id="IPR041726">
    <property type="entry name" value="ACAD10_11_N"/>
</dbReference>
<dbReference type="InterPro" id="IPR011009">
    <property type="entry name" value="Kinase-like_dom_sf"/>
</dbReference>
<feature type="domain" description="Aminoglycoside phosphotransferase" evidence="1">
    <location>
        <begin position="40"/>
        <end position="273"/>
    </location>
</feature>
<evidence type="ECO:0000313" key="2">
    <source>
        <dbReference type="EMBL" id="SEH30698.1"/>
    </source>
</evidence>
<keyword evidence="2" id="KW-0418">Kinase</keyword>
<proteinExistence type="predicted"/>
<dbReference type="CDD" id="cd05154">
    <property type="entry name" value="ACAD10_11_N-like"/>
    <property type="match status" value="1"/>
</dbReference>
<name>A0A1H6H9B3_MAGFU</name>
<dbReference type="InterPro" id="IPR002575">
    <property type="entry name" value="Aminoglycoside_PTrfase"/>
</dbReference>
<dbReference type="Gene3D" id="3.30.200.20">
    <property type="entry name" value="Phosphorylase Kinase, domain 1"/>
    <property type="match status" value="1"/>
</dbReference>
<dbReference type="OrthoDB" id="3806873at2"/>
<protein>
    <submittedName>
        <fullName evidence="2">Predicted kinase, aminoglycoside phosphotransferase (APT) family</fullName>
    </submittedName>
</protein>
<reference evidence="3" key="1">
    <citation type="submission" date="2016-10" db="EMBL/GenBank/DDBJ databases">
        <authorList>
            <person name="Varghese N."/>
            <person name="Submissions S."/>
        </authorList>
    </citation>
    <scope>NUCLEOTIDE SEQUENCE [LARGE SCALE GENOMIC DNA]</scope>
    <source>
        <strain evidence="3">DSM 13234</strain>
    </source>
</reference>
<dbReference type="Proteomes" id="UP000182983">
    <property type="component" value="Unassembled WGS sequence"/>
</dbReference>
<dbReference type="InterPro" id="IPR052898">
    <property type="entry name" value="ACAD10-like"/>
</dbReference>
<dbReference type="Gene3D" id="3.90.1200.10">
    <property type="match status" value="1"/>
</dbReference>
<dbReference type="Pfam" id="PF01636">
    <property type="entry name" value="APH"/>
    <property type="match status" value="1"/>
</dbReference>
<dbReference type="SUPFAM" id="SSF56112">
    <property type="entry name" value="Protein kinase-like (PK-like)"/>
    <property type="match status" value="1"/>
</dbReference>
<dbReference type="PANTHER" id="PTHR47829">
    <property type="entry name" value="HYDROLASE, PUTATIVE (AFU_ORTHOLOGUE AFUA_1G12880)-RELATED"/>
    <property type="match status" value="1"/>
</dbReference>
<dbReference type="AlphaFoldDB" id="A0A1H6H9B3"/>
<dbReference type="GO" id="GO:0016301">
    <property type="term" value="F:kinase activity"/>
    <property type="evidence" value="ECO:0007669"/>
    <property type="project" value="UniProtKB-KW"/>
</dbReference>
<dbReference type="EMBL" id="FNWO01000003">
    <property type="protein sequence ID" value="SEH30698.1"/>
    <property type="molecule type" value="Genomic_DNA"/>
</dbReference>
<evidence type="ECO:0000313" key="3">
    <source>
        <dbReference type="Proteomes" id="UP000182983"/>
    </source>
</evidence>
<keyword evidence="2" id="KW-0808">Transferase</keyword>
<sequence>MLIADRPGAVRPREEFDLGRLDCYIKAIDPTLEGEPKSYQFSGGASNLTYLVSYPNRDLILRRPPFGRKAKSAHDILREAALLQAIRPVFPYVPAIIATCDDETVIGAPFAVMERLIGFIPRHDLPEGMSLSPEQAHRLCLNMTDRLIELHAIDPHSVGLGGLGKGQGYVRRQIEGWSARLRDARTPDTADFESVMAWLAAAEPAERATRLIHNDYKMDNIVFSPADPAAIVGVLDWEMATLGDPLMDLGSALAYWVQADDDDEIQAIRRQPSHLPGMMSRDEIVEYYCKKTGICLDRFDFYLIFGTFRLAVIAQQIYARYCAGHAANPDFAGFGHAVNVLERRCLSLIAQAGR</sequence>